<dbReference type="GO" id="GO:0098982">
    <property type="term" value="C:GABA-ergic synapse"/>
    <property type="evidence" value="ECO:0007669"/>
    <property type="project" value="TreeGrafter"/>
</dbReference>
<dbReference type="GO" id="GO:0035418">
    <property type="term" value="P:protein localization to synapse"/>
    <property type="evidence" value="ECO:0007669"/>
    <property type="project" value="TreeGrafter"/>
</dbReference>
<feature type="compositionally biased region" description="Basic and acidic residues" evidence="13">
    <location>
        <begin position="1362"/>
        <end position="1373"/>
    </location>
</feature>
<feature type="region of interest" description="Disordered" evidence="13">
    <location>
        <begin position="883"/>
        <end position="1137"/>
    </location>
</feature>
<feature type="region of interest" description="Disordered" evidence="13">
    <location>
        <begin position="3620"/>
        <end position="3734"/>
    </location>
</feature>
<dbReference type="SMART" id="SM00228">
    <property type="entry name" value="PDZ"/>
    <property type="match status" value="1"/>
</dbReference>
<feature type="compositionally biased region" description="Basic and acidic residues" evidence="13">
    <location>
        <begin position="1561"/>
        <end position="1576"/>
    </location>
</feature>
<evidence type="ECO:0000256" key="1">
    <source>
        <dbReference type="ARBA" id="ARBA00022723"/>
    </source>
</evidence>
<feature type="compositionally biased region" description="Pro residues" evidence="13">
    <location>
        <begin position="2202"/>
        <end position="2220"/>
    </location>
</feature>
<dbReference type="CDD" id="cd04031">
    <property type="entry name" value="C2A_RIM1alpha"/>
    <property type="match status" value="1"/>
</dbReference>
<feature type="region of interest" description="Disordered" evidence="13">
    <location>
        <begin position="722"/>
        <end position="820"/>
    </location>
</feature>
<feature type="region of interest" description="Disordered" evidence="13">
    <location>
        <begin position="3198"/>
        <end position="3302"/>
    </location>
</feature>
<feature type="compositionally biased region" description="Basic and acidic residues" evidence="13">
    <location>
        <begin position="1297"/>
        <end position="1318"/>
    </location>
</feature>
<dbReference type="SUPFAM" id="SSF50156">
    <property type="entry name" value="PDZ domain-like"/>
    <property type="match status" value="1"/>
</dbReference>
<feature type="region of interest" description="Disordered" evidence="13">
    <location>
        <begin position="54"/>
        <end position="157"/>
    </location>
</feature>
<dbReference type="InterPro" id="IPR013083">
    <property type="entry name" value="Znf_RING/FYVE/PHD"/>
</dbReference>
<feature type="compositionally biased region" description="Polar residues" evidence="13">
    <location>
        <begin position="521"/>
        <end position="537"/>
    </location>
</feature>
<feature type="compositionally biased region" description="Basic and acidic residues" evidence="13">
    <location>
        <begin position="1110"/>
        <end position="1120"/>
    </location>
</feature>
<feature type="compositionally biased region" description="Polar residues" evidence="13">
    <location>
        <begin position="239"/>
        <end position="270"/>
    </location>
</feature>
<dbReference type="FunFam" id="2.60.40.150:FF:000137">
    <property type="entry name" value="Piccolo presynaptic cytomatrix protein"/>
    <property type="match status" value="1"/>
</dbReference>
<feature type="compositionally biased region" description="Basic and acidic residues" evidence="13">
    <location>
        <begin position="1060"/>
        <end position="1073"/>
    </location>
</feature>
<feature type="compositionally biased region" description="Basic and acidic residues" evidence="13">
    <location>
        <begin position="1509"/>
        <end position="1520"/>
    </location>
</feature>
<keyword evidence="17" id="KW-1185">Reference proteome</keyword>
<organism evidence="16 17">
    <name type="scientific">Acipenser oxyrinchus oxyrinchus</name>
    <dbReference type="NCBI Taxonomy" id="40147"/>
    <lineage>
        <taxon>Eukaryota</taxon>
        <taxon>Metazoa</taxon>
        <taxon>Chordata</taxon>
        <taxon>Craniata</taxon>
        <taxon>Vertebrata</taxon>
        <taxon>Euteleostomi</taxon>
        <taxon>Actinopterygii</taxon>
        <taxon>Chondrostei</taxon>
        <taxon>Acipenseriformes</taxon>
        <taxon>Acipenseridae</taxon>
        <taxon>Acipenser</taxon>
    </lineage>
</organism>
<evidence type="ECO:0000256" key="6">
    <source>
        <dbReference type="ARBA" id="ARBA00023018"/>
    </source>
</evidence>
<gene>
    <name evidence="16" type="primary">PCLO</name>
    <name evidence="16" type="ORF">AOXY_G10037</name>
</gene>
<feature type="compositionally biased region" description="Polar residues" evidence="13">
    <location>
        <begin position="564"/>
        <end position="573"/>
    </location>
</feature>
<feature type="compositionally biased region" description="Polar residues" evidence="13">
    <location>
        <begin position="3644"/>
        <end position="3674"/>
    </location>
</feature>
<feature type="compositionally biased region" description="Basic and acidic residues" evidence="13">
    <location>
        <begin position="786"/>
        <end position="798"/>
    </location>
</feature>
<dbReference type="InterPro" id="IPR035892">
    <property type="entry name" value="C2_domain_sf"/>
</dbReference>
<feature type="compositionally biased region" description="Acidic residues" evidence="13">
    <location>
        <begin position="3266"/>
        <end position="3275"/>
    </location>
</feature>
<feature type="region of interest" description="Disordered" evidence="13">
    <location>
        <begin position="1694"/>
        <end position="1715"/>
    </location>
</feature>
<dbReference type="CDD" id="cd06714">
    <property type="entry name" value="PDZ_RIM-like"/>
    <property type="match status" value="1"/>
</dbReference>
<comment type="caution">
    <text evidence="16">The sequence shown here is derived from an EMBL/GenBank/DDBJ whole genome shotgun (WGS) entry which is preliminary data.</text>
</comment>
<dbReference type="Gene3D" id="2.60.40.150">
    <property type="entry name" value="C2 domain"/>
    <property type="match status" value="2"/>
</dbReference>
<feature type="region of interest" description="Disordered" evidence="13">
    <location>
        <begin position="1885"/>
        <end position="1963"/>
    </location>
</feature>
<evidence type="ECO:0000313" key="16">
    <source>
        <dbReference type="EMBL" id="KAK1169100.1"/>
    </source>
</evidence>
<dbReference type="InterPro" id="IPR052098">
    <property type="entry name" value="Presynaptic_Scaffold_Bsn/Pclo"/>
</dbReference>
<feature type="compositionally biased region" description="Pro residues" evidence="13">
    <location>
        <begin position="898"/>
        <end position="912"/>
    </location>
</feature>
<feature type="region of interest" description="Disordered" evidence="13">
    <location>
        <begin position="4804"/>
        <end position="4876"/>
    </location>
</feature>
<keyword evidence="6" id="KW-0770">Synapse</keyword>
<feature type="coiled-coil region" evidence="12">
    <location>
        <begin position="3548"/>
        <end position="3585"/>
    </location>
</feature>
<feature type="compositionally biased region" description="Polar residues" evidence="13">
    <location>
        <begin position="102"/>
        <end position="113"/>
    </location>
</feature>
<feature type="compositionally biased region" description="Polar residues" evidence="13">
    <location>
        <begin position="658"/>
        <end position="671"/>
    </location>
</feature>
<evidence type="ECO:0000259" key="14">
    <source>
        <dbReference type="PROSITE" id="PS50004"/>
    </source>
</evidence>
<feature type="compositionally biased region" description="Polar residues" evidence="13">
    <location>
        <begin position="1025"/>
        <end position="1035"/>
    </location>
</feature>
<feature type="region of interest" description="Disordered" evidence="13">
    <location>
        <begin position="1149"/>
        <end position="1590"/>
    </location>
</feature>
<feature type="compositionally biased region" description="Low complexity" evidence="13">
    <location>
        <begin position="278"/>
        <end position="299"/>
    </location>
</feature>
<feature type="compositionally biased region" description="Polar residues" evidence="13">
    <location>
        <begin position="178"/>
        <end position="205"/>
    </location>
</feature>
<feature type="compositionally biased region" description="Polar residues" evidence="13">
    <location>
        <begin position="3520"/>
        <end position="3530"/>
    </location>
</feature>
<dbReference type="Pfam" id="PF00168">
    <property type="entry name" value="C2"/>
    <property type="match status" value="2"/>
</dbReference>
<dbReference type="Gene3D" id="3.30.40.10">
    <property type="entry name" value="Zinc/RING finger domain, C3HC4 (zinc finger)"/>
    <property type="match status" value="2"/>
</dbReference>
<dbReference type="SUPFAM" id="SSF57903">
    <property type="entry name" value="FYVE/PHD zinc finger"/>
    <property type="match status" value="2"/>
</dbReference>
<feature type="compositionally biased region" description="Basic and acidic residues" evidence="13">
    <location>
        <begin position="1336"/>
        <end position="1352"/>
    </location>
</feature>
<feature type="region of interest" description="Disordered" evidence="13">
    <location>
        <begin position="433"/>
        <end position="708"/>
    </location>
</feature>
<keyword evidence="3" id="KW-0863">Zinc-finger</keyword>
<keyword evidence="2" id="KW-0677">Repeat</keyword>
<feature type="compositionally biased region" description="Acidic residues" evidence="13">
    <location>
        <begin position="1493"/>
        <end position="1508"/>
    </location>
</feature>
<evidence type="ECO:0000313" key="17">
    <source>
        <dbReference type="Proteomes" id="UP001230051"/>
    </source>
</evidence>
<dbReference type="GO" id="GO:0005544">
    <property type="term" value="F:calcium-dependent phospholipid binding"/>
    <property type="evidence" value="ECO:0007669"/>
    <property type="project" value="UniProtKB-KW"/>
</dbReference>
<feature type="compositionally biased region" description="Polar residues" evidence="13">
    <location>
        <begin position="1694"/>
        <end position="1703"/>
    </location>
</feature>
<feature type="compositionally biased region" description="Polar residues" evidence="13">
    <location>
        <begin position="4843"/>
        <end position="4853"/>
    </location>
</feature>
<keyword evidence="12" id="KW-0175">Coiled coil</keyword>
<feature type="compositionally biased region" description="Basic and acidic residues" evidence="13">
    <location>
        <begin position="1154"/>
        <end position="1169"/>
    </location>
</feature>
<protein>
    <recommendedName>
        <fullName evidence="10">Protein piccolo</fullName>
    </recommendedName>
    <alternativeName>
        <fullName evidence="11">Aczonin</fullName>
    </alternativeName>
</protein>
<keyword evidence="7" id="KW-0966">Cell projection</keyword>
<feature type="region of interest" description="Disordered" evidence="13">
    <location>
        <begin position="4067"/>
        <end position="4134"/>
    </location>
</feature>
<dbReference type="Proteomes" id="UP001230051">
    <property type="component" value="Unassembled WGS sequence"/>
</dbReference>
<feature type="compositionally biased region" description="Low complexity" evidence="13">
    <location>
        <begin position="699"/>
        <end position="708"/>
    </location>
</feature>
<name>A0AAD8DGW5_ACIOX</name>
<dbReference type="InterPro" id="IPR008899">
    <property type="entry name" value="Znf_piccolo"/>
</dbReference>
<feature type="domain" description="PDZ" evidence="15">
    <location>
        <begin position="4316"/>
        <end position="4395"/>
    </location>
</feature>
<feature type="compositionally biased region" description="Low complexity" evidence="13">
    <location>
        <begin position="211"/>
        <end position="234"/>
    </location>
</feature>
<evidence type="ECO:0000256" key="5">
    <source>
        <dbReference type="ARBA" id="ARBA00022837"/>
    </source>
</evidence>
<feature type="region of interest" description="Disordered" evidence="13">
    <location>
        <begin position="2195"/>
        <end position="2228"/>
    </location>
</feature>
<feature type="compositionally biased region" description="Polar residues" evidence="13">
    <location>
        <begin position="4450"/>
        <end position="4462"/>
    </location>
</feature>
<feature type="compositionally biased region" description="Polar residues" evidence="13">
    <location>
        <begin position="3705"/>
        <end position="3734"/>
    </location>
</feature>
<dbReference type="InterPro" id="IPR001478">
    <property type="entry name" value="PDZ"/>
</dbReference>
<feature type="compositionally biased region" description="Polar residues" evidence="13">
    <location>
        <begin position="4716"/>
        <end position="4728"/>
    </location>
</feature>
<feature type="compositionally biased region" description="Polar residues" evidence="13">
    <location>
        <begin position="587"/>
        <end position="620"/>
    </location>
</feature>
<dbReference type="FunFam" id="2.60.40.150:FF:000149">
    <property type="entry name" value="Piccolo presynaptic cytomatrix protein"/>
    <property type="match status" value="1"/>
</dbReference>
<evidence type="ECO:0000256" key="11">
    <source>
        <dbReference type="ARBA" id="ARBA00083569"/>
    </source>
</evidence>
<feature type="compositionally biased region" description="Basic and acidic residues" evidence="13">
    <location>
        <begin position="977"/>
        <end position="995"/>
    </location>
</feature>
<feature type="compositionally biased region" description="Low complexity" evidence="13">
    <location>
        <begin position="4075"/>
        <end position="4088"/>
    </location>
</feature>
<feature type="compositionally biased region" description="Polar residues" evidence="13">
    <location>
        <begin position="745"/>
        <end position="762"/>
    </location>
</feature>
<feature type="compositionally biased region" description="Low complexity" evidence="13">
    <location>
        <begin position="3685"/>
        <end position="3702"/>
    </location>
</feature>
<evidence type="ECO:0000256" key="7">
    <source>
        <dbReference type="ARBA" id="ARBA00023273"/>
    </source>
</evidence>
<dbReference type="GO" id="GO:0098978">
    <property type="term" value="C:glutamatergic synapse"/>
    <property type="evidence" value="ECO:0007669"/>
    <property type="project" value="TreeGrafter"/>
</dbReference>
<dbReference type="InterPro" id="IPR000008">
    <property type="entry name" value="C2_dom"/>
</dbReference>
<feature type="compositionally biased region" description="Polar residues" evidence="13">
    <location>
        <begin position="1074"/>
        <end position="1100"/>
    </location>
</feature>
<feature type="compositionally biased region" description="Basic and acidic residues" evidence="13">
    <location>
        <begin position="4811"/>
        <end position="4820"/>
    </location>
</feature>
<dbReference type="GO" id="GO:0030424">
    <property type="term" value="C:axon"/>
    <property type="evidence" value="ECO:0007669"/>
    <property type="project" value="TreeGrafter"/>
</dbReference>
<dbReference type="CDD" id="cd15776">
    <property type="entry name" value="FYVE2_PCLO"/>
    <property type="match status" value="1"/>
</dbReference>
<feature type="region of interest" description="Disordered" evidence="13">
    <location>
        <begin position="4650"/>
        <end position="4728"/>
    </location>
</feature>
<dbReference type="GO" id="GO:0098882">
    <property type="term" value="F:structural constituent of presynaptic active zone"/>
    <property type="evidence" value="ECO:0007669"/>
    <property type="project" value="TreeGrafter"/>
</dbReference>
<dbReference type="PROSITE" id="PS50106">
    <property type="entry name" value="PDZ"/>
    <property type="match status" value="1"/>
</dbReference>
<feature type="compositionally biased region" description="Low complexity" evidence="13">
    <location>
        <begin position="1121"/>
        <end position="1134"/>
    </location>
</feature>
<feature type="compositionally biased region" description="Polar residues" evidence="13">
    <location>
        <begin position="493"/>
        <end position="504"/>
    </location>
</feature>
<feature type="region of interest" description="Disordered" evidence="13">
    <location>
        <begin position="4447"/>
        <end position="4513"/>
    </location>
</feature>
<evidence type="ECO:0000256" key="2">
    <source>
        <dbReference type="ARBA" id="ARBA00022737"/>
    </source>
</evidence>
<dbReference type="Pfam" id="PF05715">
    <property type="entry name" value="zf-piccolo"/>
    <property type="match status" value="2"/>
</dbReference>
<dbReference type="PROSITE" id="PS50004">
    <property type="entry name" value="C2"/>
    <property type="match status" value="2"/>
</dbReference>
<dbReference type="PANTHER" id="PTHR14113:SF6">
    <property type="entry name" value="PROTEIN PICCOLO"/>
    <property type="match status" value="1"/>
</dbReference>
<proteinExistence type="predicted"/>
<feature type="compositionally biased region" description="Low complexity" evidence="13">
    <location>
        <begin position="4821"/>
        <end position="4841"/>
    </location>
</feature>
<evidence type="ECO:0000256" key="12">
    <source>
        <dbReference type="SAM" id="Coils"/>
    </source>
</evidence>
<feature type="compositionally biased region" description="Acidic residues" evidence="13">
    <location>
        <begin position="1285"/>
        <end position="1296"/>
    </location>
</feature>
<dbReference type="GO" id="GO:0048788">
    <property type="term" value="C:cytoskeleton of presynaptic active zone"/>
    <property type="evidence" value="ECO:0007669"/>
    <property type="project" value="TreeGrafter"/>
</dbReference>
<feature type="compositionally biased region" description="Low complexity" evidence="13">
    <location>
        <begin position="354"/>
        <end position="364"/>
    </location>
</feature>
<feature type="compositionally biased region" description="Low complexity" evidence="13">
    <location>
        <begin position="1890"/>
        <end position="1931"/>
    </location>
</feature>
<dbReference type="InterPro" id="IPR036034">
    <property type="entry name" value="PDZ_sf"/>
</dbReference>
<dbReference type="Gene3D" id="2.30.42.10">
    <property type="match status" value="1"/>
</dbReference>
<evidence type="ECO:0000259" key="15">
    <source>
        <dbReference type="PROSITE" id="PS50106"/>
    </source>
</evidence>
<feature type="compositionally biased region" description="Low complexity" evidence="13">
    <location>
        <begin position="4659"/>
        <end position="4674"/>
    </location>
</feature>
<reference evidence="16" key="1">
    <citation type="submission" date="2022-02" db="EMBL/GenBank/DDBJ databases">
        <title>Atlantic sturgeon de novo genome assembly.</title>
        <authorList>
            <person name="Stock M."/>
            <person name="Klopp C."/>
            <person name="Guiguen Y."/>
            <person name="Cabau C."/>
            <person name="Parinello H."/>
            <person name="Santidrian Yebra-Pimentel E."/>
            <person name="Kuhl H."/>
            <person name="Dirks R.P."/>
            <person name="Guessner J."/>
            <person name="Wuertz S."/>
            <person name="Du K."/>
            <person name="Schartl M."/>
        </authorList>
    </citation>
    <scope>NUCLEOTIDE SEQUENCE</scope>
    <source>
        <strain evidence="16">STURGEONOMICS-FGT-2020</strain>
        <tissue evidence="16">Whole blood</tissue>
    </source>
</reference>
<feature type="compositionally biased region" description="Polar residues" evidence="13">
    <location>
        <begin position="3352"/>
        <end position="3373"/>
    </location>
</feature>
<evidence type="ECO:0000256" key="3">
    <source>
        <dbReference type="ARBA" id="ARBA00022771"/>
    </source>
</evidence>
<feature type="region of interest" description="Disordered" evidence="13">
    <location>
        <begin position="3436"/>
        <end position="3530"/>
    </location>
</feature>
<feature type="coiled-coil region" evidence="12">
    <location>
        <begin position="3080"/>
        <end position="3107"/>
    </location>
</feature>
<feature type="compositionally biased region" description="Pro residues" evidence="13">
    <location>
        <begin position="1952"/>
        <end position="1961"/>
    </location>
</feature>
<feature type="compositionally biased region" description="Polar residues" evidence="13">
    <location>
        <begin position="1935"/>
        <end position="1944"/>
    </location>
</feature>
<keyword evidence="4" id="KW-0862">Zinc</keyword>
<feature type="compositionally biased region" description="Basic and acidic residues" evidence="13">
    <location>
        <begin position="3213"/>
        <end position="3233"/>
    </location>
</feature>
<feature type="compositionally biased region" description="Low complexity" evidence="13">
    <location>
        <begin position="4475"/>
        <end position="4484"/>
    </location>
</feature>
<feature type="region of interest" description="Disordered" evidence="13">
    <location>
        <begin position="173"/>
        <end position="369"/>
    </location>
</feature>
<dbReference type="SUPFAM" id="SSF49562">
    <property type="entry name" value="C2 domain (Calcium/lipid-binding domain, CaLB)"/>
    <property type="match status" value="2"/>
</dbReference>
<feature type="compositionally biased region" description="Low complexity" evidence="13">
    <location>
        <begin position="4698"/>
        <end position="4708"/>
    </location>
</feature>
<comment type="subcellular location">
    <subcellularLocation>
        <location evidence="9">Presynaptic active zone</location>
    </subcellularLocation>
</comment>
<dbReference type="SMART" id="SM00239">
    <property type="entry name" value="C2"/>
    <property type="match status" value="2"/>
</dbReference>
<feature type="compositionally biased region" description="Acidic residues" evidence="13">
    <location>
        <begin position="1183"/>
        <end position="1206"/>
    </location>
</feature>
<feature type="compositionally biased region" description="Polar residues" evidence="13">
    <location>
        <begin position="473"/>
        <end position="483"/>
    </location>
</feature>
<dbReference type="InterPro" id="IPR011011">
    <property type="entry name" value="Znf_FYVE_PHD"/>
</dbReference>
<feature type="region of interest" description="Disordered" evidence="13">
    <location>
        <begin position="1745"/>
        <end position="1774"/>
    </location>
</feature>
<feature type="compositionally biased region" description="Basic and acidic residues" evidence="13">
    <location>
        <begin position="460"/>
        <end position="469"/>
    </location>
</feature>
<feature type="domain" description="C2" evidence="14">
    <location>
        <begin position="4513"/>
        <end position="4644"/>
    </location>
</feature>
<evidence type="ECO:0000256" key="4">
    <source>
        <dbReference type="ARBA" id="ARBA00022833"/>
    </source>
</evidence>
<feature type="domain" description="C2" evidence="14">
    <location>
        <begin position="4883"/>
        <end position="5008"/>
    </location>
</feature>
<evidence type="ECO:0000256" key="13">
    <source>
        <dbReference type="SAM" id="MobiDB-lite"/>
    </source>
</evidence>
<dbReference type="EMBL" id="JAGXEW010000008">
    <property type="protein sequence ID" value="KAK1169100.1"/>
    <property type="molecule type" value="Genomic_DNA"/>
</dbReference>
<dbReference type="PANTHER" id="PTHR14113">
    <property type="entry name" value="PICCOLO/BASSOON"/>
    <property type="match status" value="1"/>
</dbReference>
<evidence type="ECO:0000256" key="10">
    <source>
        <dbReference type="ARBA" id="ARBA00070121"/>
    </source>
</evidence>
<keyword evidence="5" id="KW-0106">Calcium</keyword>
<feature type="compositionally biased region" description="Basic and acidic residues" evidence="13">
    <location>
        <begin position="3630"/>
        <end position="3642"/>
    </location>
</feature>
<feature type="compositionally biased region" description="Polar residues" evidence="13">
    <location>
        <begin position="1009"/>
        <end position="1018"/>
    </location>
</feature>
<feature type="compositionally biased region" description="Polar residues" evidence="13">
    <location>
        <begin position="1745"/>
        <end position="1770"/>
    </location>
</feature>
<sequence length="5019" mass="548023">MGNEASMEGVEGGLAGLPEGVVGDGKGGLVQIPAGMEADLSQLSEEEKKQIAAVMSRAQGLQPGNAKDPPIQRHDIILLLKPEVGETHQPRQPGKPPDQGPSGITKSQTTNVFKTEKPKPGRSPSSISLLESRSRPEVNEDPKAAMMPSFLSEGNPLSAMSSVVNKFSFFGDAEETQKAQSQQPGPTKAAQQQGSPKLTQQQQGPSRPGLQQQAVPIHPQQQGPPKTGPQQQGPAKTGPPQQGPTKTGSPQQGPAKTGPQQQGPSKTGPPQQGPAKTGPPQQGPAKPGPQQQGAAKPRPQQSPPNQGPQQQSPVKSGLQQQGPVKLGPQQQGPAKPPFQQPDPRKDPSKQEILSSQSQGPSSSSTPAHKKTLCPLCTTTELLLHTPDKANYNTCTQCHIVVCSQCGFNPNPHMTEVKEWLCLNCQVQRAMGMDVSGPPMAKPQPQQPKQQVTPGSPLKTEPSKAPEPKKPSPLTKQQSVSNSPPIKPKEPLSDSLSQKQAQQKDLTPKPGPARPQEDSKQKQTGVQKPPDQTVSTSPAPGIKQASQVPQGPPPTQQKQPTQVQDATKPTSQPPQVGVKQMQPDPKLQPQQKSSPKPTEQSLEAKSQKSGDPTKQVQTQLKETAKGVTPKTDPKTGLPVLEPAKSEQQLTKGSPVPTATKPTQPAQVQSIQQPPKPQEQSRRFSLNIGGITETPKPQPTTPQETVTGKLFGFGSSFFSQASNLINMADKPAEQPVPVAKQQPPSQPVTRQQPPKEASSAQSSPKLPPAKKETQPPVAQKPEQPVVGQEKKSVSEKEVKPPVEATKTVAGSSAPPAPPKSNCPLCKVELNIGSKDPPNFNTCTECKNVVCNLCGFNPMPHLTEKEWLCLNCQTQRALAGQLGDMGKMTPPMPVSVKPAAKQPPAPKIQPGPTEQPPTQKSTEIITEPTPPKPIQVQQKKEEEPYQGETPTVPVIEKRDEKIPQKQLTRTPSLDKTPPQKPKDISKPKVKIDKNEKASVTEPTKPLPDTPRKTTPSLQVSKQAEGGPNTESAETSLSRTQEKKHMTEIPGEAQPLKKPIQVETVKEKPEKEDDKSDISGSSQQKSPQGLSDTGYSSDGISSSLGEIPSLAPSNEKDLLKEPSKNESLSQESSPSSPSDLAKLESTVLSILEAQTSTVEKDPYSLYGEQERDRHRSRTLPITPESCSSDEEDLEDIQEEDEEALEEEDQSDASPSKYGRKGHDSKNGSSASRQRYDSIEDSSESEHSPLQQRKRGVSIGSSSSDEYKQEDSQGSGDEDFIRKQIIGMSADEDASASDEDDYIRTQIKEISAEQKKEHEDQKSKGKSTAGKSKRLTKKSSTSHEDDPGRRHSWHDRDQEEEVYDIIPESKFRETKSQENEELSVSSGGGLRRFKTIELNSTTATPYIEGTKKQGSQEGYEGELEMESLTDSPEDRSRGEGSSSLHASSFTPGTSPTSVSSLDEDSDSSPSHKKMSGESKQQRKARHRAHGQVLPTIEDSSEEEELREEEELLMEQEKQRELEQQQRKSSSRKSKKDKDELRAQRRRERPKTPPSNLSPIEDASPTEELRQAAEMEELHRSSCSEYSPSIESEPEGFEISPDKILAVQKVYKLPTSVSLYSPTDEKNIDISQKATTPKSLKCADEVYEEMMQKAKLLQSQKETDVTHEKEPLYGGMLIEDYIYESLVEDTYSGTTDSSYLTAQQESSKGVVQEPGKKLRSPDQVFDDMMQTQKYQTEEEYYYSQLSNETLPQHATSLPPSVSKTSQVSDSTGGVESSTKEEKPLLVADAAYEELMKRQRAILTPGTSPTQSPPVSSDLSITSSATGFREIHGKSIMSAPITGHEPATCTSVVVTVAPLSSTVYPIPDVTITQHFTAEEDIEEVFINEYAGESQEPHSTASSEASHHATNISIRTSTASTTSTSATTVTSPMTSPTSVVCETPTSGSTPISVSMKHTHPPPAPPPPPVSSFQSTTGIVFVAEVSSATKSTAAAATSADAFSVPKYRDSVIVDIPSKAEDSTFLKSAPVVTSIAPPVSGAEISSSVTNPTSVSVSLAQVSPTTAPLTVSPSIDHVVISVPGLDSSTDVTHTVVREPIVTKSKEVLKPYEPKTTAVTCSTGVAAAQAVFQATSKVPSASTSSISSTPPIVVSVSPFPVVPQYNSSISTTVSTAVTTTPSRIPSTTSSAPSISSQVFSFIRRSSQESVHVPVPSPPPPPPPPPLPPPTLAKPPVYHKKKPPVSTPALIPTIATVPVSTTVTYAQATIITTCPSPSVKASVIRNMKTPVPPPVPPKPVSIPTGLLFGHRTVEGVKPPIAPKPGVAQPTITTKGYTGDSQARSFIPPSTTAMTLNLIAPAECRLISPSSPMSPYSNKSSPRYTNSLHETYVVITLPSEPGTPTESITTQAPLGYSSKQQGQSSMPPMPFTQYTKSVESQEVMGPDKYVSSVSHVYSSVSTSAKPPVTLPNLVAQVVTTEVQRTTVSLVRERLPTTNVASVVITIPPETAKHQQPTTSKENGNIGDVIDLRTLTKLDVEMTDKGMDLSTGSVDSRRQSWSSEGSGRQISAVQSAIVNLSTESTPVSTLAVVTESITIVTCTATIAAYSSAGERPMDVGHAMSMPLQLTTSKPFEPVAQITYRTLDTQSLATSSSEAPINLSFGTAAYIGAGKPVTIAPTGIPNGFNDVSTNPESVQNAAVDLSTTKPLRTMVAVNESTSEVVTTIIEEDDKPVDLTAGRRAVCCDVVYKLPFGGICTSQQPATTLPEDRFGYRDDHYQYDRPGPYGMRSIGSMKPSMSETNLAEAGLFLYKSKNSFDYRSGVTEGAVDLTSGRRSAGEVMNYSSKSTGPYPETRQVISGTGISIPQYSQARITPPIGTQYGVNSVLRSSNGVVYSSVAAPVPSTFAITTQPGSVFSTPYKDWSGLHTSDTMPSLSSLQNQPLPRSYSFLTITATSQERTAGLETSLQSRPLETLMTGQSELIPTVTTASESYTDASLDAIALSLEALASPIAYDDSKQQQYQMERELLELEKLKQLRLAEELEWERQEIQRFREQDKLIVQQELEELHTMKHQLLLQQEEERHAHLMMQQETFAQQQMQLEQIQQLQHQLQQQLEEQKIRQIYQYSYDPSGSASPQTSSEQVLQDTQYTAGENGQYWPIQDETATSSAVSGIELQQNATWYTVPSQGIAQFIPSLPNSVSEMSLKDIDVQEDRQLKKRSSMPRLHGKYDEPDKPLHDDVRSHRKIVDSGVQTDDEDGVDRSYTGRRRRTKKSVDTSVQTDDEDQEEWDIPTRSRRRSRVSKYGDSTETDKNKHNSKVSSIAIQTVTEISVQTEPVGTIRTPSIRARMDTKVDIKKHISAPEKTYKGSSLSCQTEVDTDKQTGQYSPQKDKKRPTPLELGYSTHLKADSSLQVAPSPPKSPKVLYSPISPVSPSKSLEFVPYEKALGAEITPQKISTSEASTAPPPSPRTAKMMQRSMSDPKPLSPTADESTRPHFQYSDGYSTKGSQSGTPSGTQKKVKRTLPNPPPEEDTAENQSGYTTVGSVSRRRICRTNTMARAKILQDIDRELDLVERESSKLRKKQAELDEEEKEIDAKLRYLEMGINRRKDALLKEREKRERAYLQGVAEERDYMSDSEISNIRGTRVDSQHGLERPRTAPQSEFNQFMPPQTQPESQYAENTSPYTQYQYAPPSLPTQAPSQYPQQTHYQQQSLYHQRVSPYQTQPSYSSVPTISYPQAPLPQSQQPNYQHPSQMLLMQKPRQTTLADLEPKITTNYEVIRNQPLMIVPSSTETTYAVPHMGSKYSNLDLRIGLDERSSMASSPISNISADSFYADIEQHTPRNYVLIDDIGELTKGSTSMSSTFNIPDKDLTKTDRLLLTGELRRTPEVTDFLGPLQTSSRMHTYGKADEDSMEDPYELKLLKQQIKQEFRRGTEGLDHMSGLPHCYQSDSSYRHFPKTEKYSISRLTLEKQAAKQLPSSVLYQKQTKQKKPLTDPKVTKFSPIQESRDIEPDYSNYLASSTSSVSGLSSRAKLIQDDITFGLRKNISDQQKYLGSTLGANLAHSLGNALNLVPNMRSSLHDDLDKPYPSGTRSRPSSRPSSVYGLDLSIKRDSSSTSLRLKTQENEPLDVSYTHASPSVRAKPTSLPISQSRGRIPIVAQNSEEESPLSPVGQPMGMARAAAGPLPPISADTREQFGSSHSLPEVQQHMREESRTCGYDRDIAFIMDDFQHAMSDSEAGGTSWDLEECGPNNKTIESSENTLECNPPLHNYAYHLRREETDWFDKPRESRIENGLALDRRLPERMSHSKQSQHQQGEAKPIQYSFPYSKIKLQKDPKDHSVSGNGLGIRVVGGKEIPGNNGEIGAYIAKILPGGTAEQSGKIVEGMQVLEWNGISLTGKTYEEVQSIVGQPCGEAEICVRLDLNMLSDSKNPEHLELHDQTKAAERQRSPGVDPKQLAAELQKVSQQQAPSSVISATEKGTHIHSGTPSAASSAVPSPRQPGSPSVSKKRHSSKPAEASKSHSHPITGEIQLQVNYDKHLGNLIVHVLQARNLAPRDNNGYSDPFVKVYLLPGRGQVMVVQNASAENKRRTKYVQKSLDPEWNQTVIYKNIHMEQLKKKTLEVTVWDYDRFSSNDFLGEVLIDLSNTSHLDNAHRWYPLKEQSDSIEHGRSHSGQSSQQSPKPSVSKSRSHGIFPDPSKDMQVPTIEKSHSSPGSSKSSSEGHLRSHGPSRSQSKTSVTQTHLEDAGAAIAAAEAAVQQLRLQPTVHKSGLASHAKKQHRHSIAGVLPIQRTQSDNLPSPANESKDTSQLAIRKVMSEGSPKSEGARSSHRATDSSVSTASSISSFGSGYSVDSEGSATAGENNTFPAPRMGKTTPNGAEKQQGLGLSETEGKTQIMGEIKIALKKEMKTEGEQLVVEILQCRNITYKFKSPDHLPDLYVKLYVINVATQKRVIKKKTRVCRHDREPSFNETFRFSMNPAGHSIQMFLVSNGGKFVKKTLIGEAYIWLDKVDLRKRVVNWHKLLVSSTQSHP</sequence>
<feature type="compositionally biased region" description="Polar residues" evidence="13">
    <location>
        <begin position="317"/>
        <end position="332"/>
    </location>
</feature>
<accession>A0AAD8DGW5</accession>
<feature type="compositionally biased region" description="Polar residues" evidence="13">
    <location>
        <begin position="1434"/>
        <end position="1451"/>
    </location>
</feature>
<feature type="compositionally biased region" description="Basic and acidic residues" evidence="13">
    <location>
        <begin position="132"/>
        <end position="143"/>
    </location>
</feature>
<dbReference type="GO" id="GO:0008270">
    <property type="term" value="F:zinc ion binding"/>
    <property type="evidence" value="ECO:0007669"/>
    <property type="project" value="UniProtKB-KW"/>
</dbReference>
<evidence type="ECO:0000256" key="9">
    <source>
        <dbReference type="ARBA" id="ARBA00034101"/>
    </source>
</evidence>
<keyword evidence="8" id="KW-0111">Calcium/phospholipid-binding</keyword>
<keyword evidence="1" id="KW-0479">Metal-binding</keyword>
<evidence type="ECO:0000256" key="8">
    <source>
        <dbReference type="ARBA" id="ARBA00023302"/>
    </source>
</evidence>
<feature type="compositionally biased region" description="Polar residues" evidence="13">
    <location>
        <begin position="3486"/>
        <end position="3502"/>
    </location>
</feature>
<dbReference type="Pfam" id="PF00595">
    <property type="entry name" value="PDZ"/>
    <property type="match status" value="1"/>
</dbReference>
<dbReference type="GO" id="GO:1904071">
    <property type="term" value="P:presynaptic active zone assembly"/>
    <property type="evidence" value="ECO:0007669"/>
    <property type="project" value="TreeGrafter"/>
</dbReference>
<feature type="region of interest" description="Disordered" evidence="13">
    <location>
        <begin position="3349"/>
        <end position="3416"/>
    </location>
</feature>